<dbReference type="PANTHER" id="PTHR10715:SF0">
    <property type="entry name" value="LARGE RIBOSOMAL SUBUNIT PROTEIN EL6"/>
    <property type="match status" value="1"/>
</dbReference>
<dbReference type="GO" id="GO:0022625">
    <property type="term" value="C:cytosolic large ribosomal subunit"/>
    <property type="evidence" value="ECO:0007669"/>
    <property type="project" value="TreeGrafter"/>
</dbReference>
<name>A0A7S4HS97_9EUKA</name>
<dbReference type="FunFam" id="2.30.30.30:FF:000014">
    <property type="entry name" value="60S ribosomal protein L6"/>
    <property type="match status" value="1"/>
</dbReference>
<feature type="compositionally biased region" description="Basic and acidic residues" evidence="6">
    <location>
        <begin position="143"/>
        <end position="161"/>
    </location>
</feature>
<comment type="similarity">
    <text evidence="1">Belongs to the eukaryotic ribosomal protein eL6 family.</text>
</comment>
<dbReference type="Pfam" id="PF01159">
    <property type="entry name" value="Ribosomal_L6e"/>
    <property type="match status" value="1"/>
</dbReference>
<dbReference type="PANTHER" id="PTHR10715">
    <property type="entry name" value="60S RIBOSOMAL PROTEIN L6"/>
    <property type="match status" value="1"/>
</dbReference>
<proteinExistence type="inferred from homology"/>
<feature type="region of interest" description="Disordered" evidence="6">
    <location>
        <begin position="141"/>
        <end position="161"/>
    </location>
</feature>
<dbReference type="GO" id="GO:0003735">
    <property type="term" value="F:structural constituent of ribosome"/>
    <property type="evidence" value="ECO:0007669"/>
    <property type="project" value="InterPro"/>
</dbReference>
<dbReference type="GO" id="GO:0000027">
    <property type="term" value="P:ribosomal large subunit assembly"/>
    <property type="evidence" value="ECO:0007669"/>
    <property type="project" value="TreeGrafter"/>
</dbReference>
<dbReference type="AlphaFoldDB" id="A0A7S4HS97"/>
<dbReference type="InterPro" id="IPR014722">
    <property type="entry name" value="Rib_uL2_dom2"/>
</dbReference>
<dbReference type="SUPFAM" id="SSF50104">
    <property type="entry name" value="Translation proteins SH3-like domain"/>
    <property type="match status" value="1"/>
</dbReference>
<dbReference type="InterPro" id="IPR041997">
    <property type="entry name" value="Ribosomal_eL6_KOW"/>
</dbReference>
<dbReference type="InterPro" id="IPR000915">
    <property type="entry name" value="60S_ribosomal_eL6"/>
</dbReference>
<keyword evidence="3" id="KW-0687">Ribonucleoprotein</keyword>
<evidence type="ECO:0000256" key="2">
    <source>
        <dbReference type="ARBA" id="ARBA00022980"/>
    </source>
</evidence>
<sequence>MYGRRGKYLNKDWKPVAKKAEAPADTKTPKWYPAEDLPSRRVVVKPARKPGQLRESITPGTILILLAGRFAGRRVVFLKQLESGLLLVSGPFTINGVPLRRVNQAYVIATSTSVDVSKVSVPENVNDAYFKAPKKSRKSGKFFAEEEKPKNTVSEERKADQKKVDEALVAAVKATEGLDKYLSTPFTLTNGQFPHAMNF</sequence>
<keyword evidence="2" id="KW-0689">Ribosomal protein</keyword>
<dbReference type="EMBL" id="HBKP01005664">
    <property type="protein sequence ID" value="CAE2207910.1"/>
    <property type="molecule type" value="Transcribed_RNA"/>
</dbReference>
<evidence type="ECO:0000256" key="1">
    <source>
        <dbReference type="ARBA" id="ARBA00010592"/>
    </source>
</evidence>
<dbReference type="CDD" id="cd13156">
    <property type="entry name" value="KOW_RPL6"/>
    <property type="match status" value="1"/>
</dbReference>
<dbReference type="GO" id="GO:0002181">
    <property type="term" value="P:cytoplasmic translation"/>
    <property type="evidence" value="ECO:0007669"/>
    <property type="project" value="TreeGrafter"/>
</dbReference>
<evidence type="ECO:0000256" key="5">
    <source>
        <dbReference type="ARBA" id="ARBA00035351"/>
    </source>
</evidence>
<reference evidence="7" key="1">
    <citation type="submission" date="2021-01" db="EMBL/GenBank/DDBJ databases">
        <authorList>
            <person name="Corre E."/>
            <person name="Pelletier E."/>
            <person name="Niang G."/>
            <person name="Scheremetjew M."/>
            <person name="Finn R."/>
            <person name="Kale V."/>
            <person name="Holt S."/>
            <person name="Cochrane G."/>
            <person name="Meng A."/>
            <person name="Brown T."/>
            <person name="Cohen L."/>
        </authorList>
    </citation>
    <scope>NUCLEOTIDE SEQUENCE</scope>
    <source>
        <strain evidence="7">DIVA3 518/3/11/1/6</strain>
    </source>
</reference>
<dbReference type="Gene3D" id="2.30.30.30">
    <property type="match status" value="1"/>
</dbReference>
<dbReference type="GO" id="GO:0003723">
    <property type="term" value="F:RNA binding"/>
    <property type="evidence" value="ECO:0007669"/>
    <property type="project" value="TreeGrafter"/>
</dbReference>
<evidence type="ECO:0000256" key="6">
    <source>
        <dbReference type="SAM" id="MobiDB-lite"/>
    </source>
</evidence>
<accession>A0A7S4HS97</accession>
<organism evidence="7">
    <name type="scientific">Vannella robusta</name>
    <dbReference type="NCBI Taxonomy" id="1487602"/>
    <lineage>
        <taxon>Eukaryota</taxon>
        <taxon>Amoebozoa</taxon>
        <taxon>Discosea</taxon>
        <taxon>Flabellinia</taxon>
        <taxon>Vannellidae</taxon>
        <taxon>Vannella</taxon>
    </lineage>
</organism>
<gene>
    <name evidence="7" type="ORF">VSP0166_LOCUS4042</name>
</gene>
<protein>
    <recommendedName>
        <fullName evidence="4">Large ribosomal subunit protein eL6</fullName>
    </recommendedName>
    <alternativeName>
        <fullName evidence="5">60S ribosomal protein L6</fullName>
    </alternativeName>
</protein>
<evidence type="ECO:0000313" key="7">
    <source>
        <dbReference type="EMBL" id="CAE2207910.1"/>
    </source>
</evidence>
<evidence type="ECO:0000256" key="3">
    <source>
        <dbReference type="ARBA" id="ARBA00023274"/>
    </source>
</evidence>
<evidence type="ECO:0000256" key="4">
    <source>
        <dbReference type="ARBA" id="ARBA00035233"/>
    </source>
</evidence>
<dbReference type="InterPro" id="IPR008991">
    <property type="entry name" value="Translation_prot_SH3-like_sf"/>
</dbReference>